<dbReference type="InterPro" id="IPR029410">
    <property type="entry name" value="CAP_assoc"/>
</dbReference>
<sequence length="369" mass="42727">MKRRLIFFLLLLVAIFIVYLQPVFFTRQAPAYNNQTNKDVSQTSLKYEPIKVSGYANLIGKSSSELTNILGKPLVSYDSGFGYRVNTYETKNKTSYVAANIRDGKIAAVKVAGNDDKHTVPFKSGMTMNDLTKVTMLYPNFSLDYNGEKIQFELMEEDMNYRPLVAFNNDTFASLFFNQKKSQLMGITYLDKQMLLELAPYTSIEGQLPEVYKTQLTDWDKVNRLKETSAFELLNVLRQIENRAPYTTNFTLQGRADDMIVDFLKDPRKYLNEERFKQFERMKDVTNPQPFLVVSDEFEQVLKKMKMPTVTGLYYRPVMDTMFQIMSFYSDPYLHTRFLSEGQQKVGVGIAEDNMVILLEDTEETEDSE</sequence>
<dbReference type="Gene3D" id="3.40.33.10">
    <property type="entry name" value="CAP"/>
    <property type="match status" value="1"/>
</dbReference>
<evidence type="ECO:0000313" key="2">
    <source>
        <dbReference type="EMBL" id="BCA85972.1"/>
    </source>
</evidence>
<gene>
    <name evidence="2" type="ORF">EsVE80_14950</name>
</gene>
<evidence type="ECO:0000259" key="1">
    <source>
        <dbReference type="Pfam" id="PF14504"/>
    </source>
</evidence>
<organism evidence="2 3">
    <name type="scientific">Enterococcus saigonensis</name>
    <dbReference type="NCBI Taxonomy" id="1805431"/>
    <lineage>
        <taxon>Bacteria</taxon>
        <taxon>Bacillati</taxon>
        <taxon>Bacillota</taxon>
        <taxon>Bacilli</taxon>
        <taxon>Lactobacillales</taxon>
        <taxon>Enterococcaceae</taxon>
        <taxon>Enterococcus</taxon>
    </lineage>
</organism>
<name>A0A679IIU0_9ENTE</name>
<dbReference type="Proteomes" id="UP000502998">
    <property type="component" value="Chromosome"/>
</dbReference>
<dbReference type="EMBL" id="AP022822">
    <property type="protein sequence ID" value="BCA85972.1"/>
    <property type="molecule type" value="Genomic_DNA"/>
</dbReference>
<feature type="domain" description="CAP-associated" evidence="1">
    <location>
        <begin position="59"/>
        <end position="201"/>
    </location>
</feature>
<dbReference type="RefSeq" id="WP_173103182.1">
    <property type="nucleotide sequence ID" value="NZ_AP022822.1"/>
</dbReference>
<evidence type="ECO:0000313" key="3">
    <source>
        <dbReference type="Proteomes" id="UP000502998"/>
    </source>
</evidence>
<proteinExistence type="predicted"/>
<dbReference type="AlphaFoldDB" id="A0A679IIU0"/>
<dbReference type="Pfam" id="PF14504">
    <property type="entry name" value="CAP_assoc_N"/>
    <property type="match status" value="1"/>
</dbReference>
<dbReference type="InterPro" id="IPR035940">
    <property type="entry name" value="CAP_sf"/>
</dbReference>
<accession>A0A679IIU0</accession>
<reference evidence="2 3" key="1">
    <citation type="submission" date="2020-02" db="EMBL/GenBank/DDBJ databases">
        <title>Characterization of vanA genotype vancomycin-resistant Enterococcus saigonensis VE80.</title>
        <authorList>
            <person name="Harada T."/>
            <person name="Motooka D."/>
            <person name="Nakamura S."/>
            <person name="Yamamoto Y."/>
            <person name="Kawahara R."/>
            <person name="Kawatsu K."/>
        </authorList>
    </citation>
    <scope>NUCLEOTIDE SEQUENCE [LARGE SCALE GENOMIC DNA]</scope>
    <source>
        <strain evidence="2 3">VE80</strain>
    </source>
</reference>
<dbReference type="KEGG" id="esg:EsVE80_14950"/>
<protein>
    <recommendedName>
        <fullName evidence="1">CAP-associated domain-containing protein</fullName>
    </recommendedName>
</protein>
<keyword evidence="3" id="KW-1185">Reference proteome</keyword>